<sequence length="1753" mass="195496">MPSPSDSSHSLSPGTSRSLSRLGVQRARTQLLLALGIVQMGLGSMIVAVSFVAVAFTSSTKVRHSCPFWAGFFVVISGLVGVMSWRRPLTLVVSLFMLLSAVCVILSLAGSILSCQNAQLVKSLEACQMPNIGKEGVCICCQTFSKPPQTSTCGPIGETLKLYPYKDCRTVRVALKLVPHRSRSVNPECSTPQDAFLNNIMDFEEFVPPVPPPPYYPPEYTCSSETDAQSITYNGSMESPVPLYPTDFPPPYEAVMGQRAESQATVFDAPVNELSCERITSTVFSGEVSMDSGSLMMSEIIDIPDDSSPSEDSCLLEVGAGGSLRSVDYVNFRSMNPSLQQQQNQDCSRNTDMLMQPVSSVMQPVRPSPKRDPKRYFRGERSNSCSSPSSSACDSPFRSSLLHYQPASSCTRLDTLGGSSVKSRVNSSSRVPEIRVRPSTPSRRNSEGSLSSQGSSQLQPFPQRRHSDQSRPPTPPRALMPHPLMRSHSDPGLSTSNETGDFSASACSKGLSDEASQISSDTVPCSETYLLPATHLVPPTSTLRKNSSKSNKLTLKHIPAAQHRLSKEGTKSLGDLKVTRVLVARFLQRSKKNLATGGDPAGNSSQGHKRRPDFGGNNPFEQEIPNLYFLVVVDLGSNTSVMHFWPNHCGKELFNYTTQIQSDWVDVGYATMLFLIIVRTLLLLEAVTRVDGGNTNPCIPQSFGHDSVVCVCNATYCDTVGPLNLPDKGQYVSFLSSQTGARLERQIGDIHRVLSYSGLKLTFNTAERFQRIKGFGGAMTDAAAINIMSLSQRTQNNLLESYFSEQGIEYNVIRVPMASCDFSKRLYTYADVPEDFELRNFSLAPEDTRFKIPLIQTAQTLSKQPLLLFASPWSSPAWMKTNEDLIGKGMLKGEPGNKYHKAWAQYFVRFLDEYAKYNLTFWAVTAENEPTAGLLTNYSFQCLGFTPERQRDFIALDLGPALASSQHHRVQLMILDDQRLLLPYWAKVVLSDLKAARYIHGIAVHWYFDSIAPARLTLAPTHSIFPDYYLFSTEACTGSYLWEKGIRLGCWKRAEKYAHDILEVERYMEETQRTVFQTRTSKGFPLTLKENVCEMVCSVGVWYDCKFLPVDSQRVGLDGSGECNLETTAFLRPDGVAVVTVLNRLTLDIRRNIVSYVLNDWDRFKVWTDDSTGDNYTTQEHYKSKMLKPFTYASAYNEAKKHNMQFLPVPRERRNPNLLCTSSPPPIRAPPVRPRTDLCQRQLPGSGLELQSSNRKDVDKQTSTSVPPDCFRNLKPQPPSMHHLTLQWFQLTQAPLIRERDGKLPVWFYGFTTRREAEDLLQDQPTGCFLLRFSESKIGFVLSYKGNDRCRHFIIDHLKEGRYLIIGEESTHPSIESLIQYYQNNPVGPFSEYLTTAFTKSLESQNKYCTLRTTQVRRLSEGDSRTQNGTQQAESSEMLLTESQESISESSSFSSTPTASGNQKQGDPEYAVVKKLLRKTKSLNLPDIRIQAPAVDMDSYINGHEDSQSREVELPAFMPLPPNQPLLSNGLADSALPPATLNPPSATTNVSDVSSGYARVNKQRPAAAQAEPSSSVEEKYSELMVLHTYEDPFLLTGRHGMPRQTYSEPDDSIEFYAVGRNLRTDTSVALQNRNIYSEVHMMQIGNALVNPLQNDVIGDVQHTSRMENLSSSSSTLLSAPNLPVRPQESSSAHGLMPQLPPRGIQTEMNLQFRPPLPHPWRTETRPQQTENSIYEQIRDRPPRPPLPPLNKRP</sequence>
<dbReference type="GO" id="GO:0006680">
    <property type="term" value="P:glucosylceramide catabolic process"/>
    <property type="evidence" value="ECO:0007669"/>
    <property type="project" value="TreeGrafter"/>
</dbReference>
<evidence type="ECO:0000256" key="21">
    <source>
        <dbReference type="ARBA" id="ARBA00048182"/>
    </source>
</evidence>
<feature type="transmembrane region" description="Helical" evidence="30">
    <location>
        <begin position="31"/>
        <end position="56"/>
    </location>
</feature>
<dbReference type="InterPro" id="IPR000980">
    <property type="entry name" value="SH2"/>
</dbReference>
<feature type="compositionally biased region" description="Polar residues" evidence="29">
    <location>
        <begin position="1725"/>
        <end position="1734"/>
    </location>
</feature>
<dbReference type="InterPro" id="IPR033452">
    <property type="entry name" value="GH30_C"/>
</dbReference>
<dbReference type="InterPro" id="IPR001139">
    <property type="entry name" value="Glyco_hydro_30"/>
</dbReference>
<feature type="compositionally biased region" description="Low complexity" evidence="29">
    <location>
        <begin position="382"/>
        <end position="397"/>
    </location>
</feature>
<dbReference type="InterPro" id="IPR007237">
    <property type="entry name" value="CD20-like"/>
</dbReference>
<feature type="compositionally biased region" description="Low complexity" evidence="29">
    <location>
        <begin position="1669"/>
        <end position="1678"/>
    </location>
</feature>
<keyword evidence="33" id="KW-1185">Reference proteome</keyword>
<evidence type="ECO:0000256" key="20">
    <source>
        <dbReference type="ARBA" id="ARBA00048111"/>
    </source>
</evidence>
<feature type="region of interest" description="Disordered" evidence="29">
    <location>
        <begin position="413"/>
        <end position="508"/>
    </location>
</feature>
<feature type="compositionally biased region" description="Low complexity" evidence="29">
    <location>
        <begin position="419"/>
        <end position="431"/>
    </location>
</feature>
<evidence type="ECO:0000256" key="8">
    <source>
        <dbReference type="ARBA" id="ARBA00022692"/>
    </source>
</evidence>
<evidence type="ECO:0000256" key="25">
    <source>
        <dbReference type="ARBA" id="ARBA00049379"/>
    </source>
</evidence>
<evidence type="ECO:0000256" key="7">
    <source>
        <dbReference type="ARBA" id="ARBA00005382"/>
    </source>
</evidence>
<dbReference type="GO" id="GO:0008203">
    <property type="term" value="P:cholesterol metabolic process"/>
    <property type="evidence" value="ECO:0007669"/>
    <property type="project" value="UniProtKB-ARBA"/>
</dbReference>
<evidence type="ECO:0000256" key="12">
    <source>
        <dbReference type="ARBA" id="ARBA00022989"/>
    </source>
</evidence>
<keyword evidence="12 30" id="KW-1133">Transmembrane helix</keyword>
<dbReference type="FunFam" id="3.20.20.80:FF:000030">
    <property type="entry name" value="Lysosomal acid glucosylceramidase"/>
    <property type="match status" value="1"/>
</dbReference>
<evidence type="ECO:0000256" key="6">
    <source>
        <dbReference type="ARBA" id="ARBA00005189"/>
    </source>
</evidence>
<dbReference type="PROSITE" id="PS50001">
    <property type="entry name" value="SH2"/>
    <property type="match status" value="1"/>
</dbReference>
<feature type="region of interest" description="Disordered" evidence="29">
    <location>
        <begin position="1214"/>
        <end position="1271"/>
    </location>
</feature>
<keyword evidence="8 30" id="KW-0812">Transmembrane</keyword>
<evidence type="ECO:0000256" key="1">
    <source>
        <dbReference type="ARBA" id="ARBA00001013"/>
    </source>
</evidence>
<dbReference type="GO" id="GO:0004336">
    <property type="term" value="F:galactosylceramidase activity"/>
    <property type="evidence" value="ECO:0007669"/>
    <property type="project" value="UniProtKB-EC"/>
</dbReference>
<dbReference type="InterPro" id="IPR033453">
    <property type="entry name" value="Glyco_hydro_30_TIM-barrel"/>
</dbReference>
<comment type="catalytic activity">
    <reaction evidence="21">
        <text>a beta-D-galactosyl-(1&lt;-&gt;1')-N-acylsphing-4-enine + cholesterol = cholesteryl 3-beta-D-galactoside + an N-acylsphing-4-enine</text>
        <dbReference type="Rhea" id="RHEA:70235"/>
        <dbReference type="ChEBI" id="CHEBI:16113"/>
        <dbReference type="ChEBI" id="CHEBI:18390"/>
        <dbReference type="ChEBI" id="CHEBI:52639"/>
        <dbReference type="ChEBI" id="CHEBI:189066"/>
    </reaction>
    <physiologicalReaction direction="left-to-right" evidence="21">
        <dbReference type="Rhea" id="RHEA:70236"/>
    </physiologicalReaction>
    <physiologicalReaction direction="right-to-left" evidence="21">
        <dbReference type="Rhea" id="RHEA:70237"/>
    </physiologicalReaction>
</comment>
<comment type="catalytic activity">
    <reaction evidence="17">
        <text>a beta-D-galactosyl-(1&lt;-&gt;1')-N-acylsphing-4-enine + H2O = an N-acylsphing-4-enine + D-galactose</text>
        <dbReference type="Rhea" id="RHEA:14297"/>
        <dbReference type="ChEBI" id="CHEBI:4139"/>
        <dbReference type="ChEBI" id="CHEBI:15377"/>
        <dbReference type="ChEBI" id="CHEBI:18390"/>
        <dbReference type="ChEBI" id="CHEBI:52639"/>
        <dbReference type="EC" id="3.2.1.46"/>
    </reaction>
    <physiologicalReaction direction="left-to-right" evidence="17">
        <dbReference type="Rhea" id="RHEA:14298"/>
    </physiologicalReaction>
</comment>
<evidence type="ECO:0000256" key="10">
    <source>
        <dbReference type="ARBA" id="ARBA00022801"/>
    </source>
</evidence>
<dbReference type="Proteomes" id="UP000886611">
    <property type="component" value="Unassembled WGS sequence"/>
</dbReference>
<dbReference type="Pfam" id="PF04103">
    <property type="entry name" value="CD20"/>
    <property type="match status" value="1"/>
</dbReference>
<dbReference type="Pfam" id="PF17189">
    <property type="entry name" value="Glyco_hydro_30C"/>
    <property type="match status" value="1"/>
</dbReference>
<feature type="region of interest" description="Disordered" evidence="29">
    <location>
        <begin position="1666"/>
        <end position="1753"/>
    </location>
</feature>
<comment type="catalytic activity">
    <reaction evidence="15">
        <text>beta-D-xylosyl-(1&lt;-&gt;1')-N-(9Z-octadecenoyl)-sphing-4-enine + cholesterol = cholesteryl 3-beta-D-xyloside + N-(9Z-octadecenoyl)-sphing-4-enine</text>
        <dbReference type="Rhea" id="RHEA:70251"/>
        <dbReference type="ChEBI" id="CHEBI:16113"/>
        <dbReference type="ChEBI" id="CHEBI:77996"/>
        <dbReference type="ChEBI" id="CHEBI:189067"/>
        <dbReference type="ChEBI" id="CHEBI:189081"/>
    </reaction>
    <physiologicalReaction direction="left-to-right" evidence="15">
        <dbReference type="Rhea" id="RHEA:70252"/>
    </physiologicalReaction>
</comment>
<dbReference type="InterPro" id="IPR017853">
    <property type="entry name" value="GH"/>
</dbReference>
<evidence type="ECO:0000256" key="19">
    <source>
        <dbReference type="ARBA" id="ARBA00048055"/>
    </source>
</evidence>
<comment type="similarity">
    <text evidence="7 28">Belongs to the glycosyl hydrolase 30 family.</text>
</comment>
<evidence type="ECO:0000256" key="2">
    <source>
        <dbReference type="ARBA" id="ARBA00004141"/>
    </source>
</evidence>
<dbReference type="GO" id="GO:0010605">
    <property type="term" value="P:negative regulation of macromolecule metabolic process"/>
    <property type="evidence" value="ECO:0007669"/>
    <property type="project" value="UniProtKB-ARBA"/>
</dbReference>
<feature type="compositionally biased region" description="Pro residues" evidence="29">
    <location>
        <begin position="1743"/>
        <end position="1753"/>
    </location>
</feature>
<dbReference type="SMART" id="SM00252">
    <property type="entry name" value="SH2"/>
    <property type="match status" value="1"/>
</dbReference>
<feature type="compositionally biased region" description="Low complexity" evidence="29">
    <location>
        <begin position="1441"/>
        <end position="1460"/>
    </location>
</feature>
<dbReference type="GO" id="GO:0005765">
    <property type="term" value="C:lysosomal membrane"/>
    <property type="evidence" value="ECO:0007669"/>
    <property type="project" value="UniProtKB-SubCell"/>
</dbReference>
<comment type="catalytic activity">
    <reaction evidence="1">
        <text>a beta-D-glucosyl-(1&lt;-&gt;1')-N-acylsphing-4-enine + H2O = an N-acylsphing-4-enine + D-glucose</text>
        <dbReference type="Rhea" id="RHEA:13269"/>
        <dbReference type="ChEBI" id="CHEBI:4167"/>
        <dbReference type="ChEBI" id="CHEBI:15377"/>
        <dbReference type="ChEBI" id="CHEBI:22801"/>
        <dbReference type="ChEBI" id="CHEBI:52639"/>
        <dbReference type="EC" id="3.2.1.45"/>
    </reaction>
    <physiologicalReaction direction="left-to-right" evidence="1">
        <dbReference type="Rhea" id="RHEA:13270"/>
    </physiologicalReaction>
</comment>
<accession>A0A8X7X715</accession>
<evidence type="ECO:0000256" key="17">
    <source>
        <dbReference type="ARBA" id="ARBA00033698"/>
    </source>
</evidence>
<evidence type="ECO:0000256" key="3">
    <source>
        <dbReference type="ARBA" id="ARBA00004207"/>
    </source>
</evidence>
<dbReference type="GO" id="GO:0005102">
    <property type="term" value="F:signaling receptor binding"/>
    <property type="evidence" value="ECO:0007669"/>
    <property type="project" value="UniProtKB-ARBA"/>
</dbReference>
<keyword evidence="27" id="KW-0727">SH2 domain</keyword>
<feature type="compositionally biased region" description="Basic and acidic residues" evidence="29">
    <location>
        <begin position="369"/>
        <end position="381"/>
    </location>
</feature>
<evidence type="ECO:0000256" key="29">
    <source>
        <dbReference type="SAM" id="MobiDB-lite"/>
    </source>
</evidence>
<evidence type="ECO:0000256" key="23">
    <source>
        <dbReference type="ARBA" id="ARBA00048817"/>
    </source>
</evidence>
<feature type="compositionally biased region" description="Polar residues" evidence="29">
    <location>
        <begin position="1425"/>
        <end position="1435"/>
    </location>
</feature>
<evidence type="ECO:0000256" key="27">
    <source>
        <dbReference type="PROSITE-ProRule" id="PRU00191"/>
    </source>
</evidence>
<evidence type="ECO:0000256" key="4">
    <source>
        <dbReference type="ARBA" id="ARBA00004731"/>
    </source>
</evidence>
<evidence type="ECO:0000259" key="31">
    <source>
        <dbReference type="PROSITE" id="PS50001"/>
    </source>
</evidence>
<dbReference type="PRINTS" id="PR00843">
    <property type="entry name" value="GLHYDRLASE30"/>
</dbReference>
<comment type="catalytic activity">
    <reaction evidence="20">
        <text>beta-D-glucosyl-(1&lt;-&gt;1)-N-octadecanoylsphing-4-enine + cholesterol = cholesteryl 3-beta-D-glucoside + N-octadecanoylsphing-4-enine</text>
        <dbReference type="Rhea" id="RHEA:70311"/>
        <dbReference type="ChEBI" id="CHEBI:16113"/>
        <dbReference type="ChEBI" id="CHEBI:17495"/>
        <dbReference type="ChEBI" id="CHEBI:72961"/>
        <dbReference type="ChEBI" id="CHEBI:84719"/>
    </reaction>
    <physiologicalReaction direction="left-to-right" evidence="20">
        <dbReference type="Rhea" id="RHEA:70312"/>
    </physiologicalReaction>
    <physiologicalReaction direction="right-to-left" evidence="20">
        <dbReference type="Rhea" id="RHEA:70313"/>
    </physiologicalReaction>
</comment>
<feature type="region of interest" description="Disordered" evidence="29">
    <location>
        <begin position="1419"/>
        <end position="1467"/>
    </location>
</feature>
<dbReference type="GO" id="GO:0032006">
    <property type="term" value="P:regulation of TOR signaling"/>
    <property type="evidence" value="ECO:0007669"/>
    <property type="project" value="UniProtKB-ARBA"/>
</dbReference>
<comment type="caution">
    <text evidence="32">The sequence shown here is derived from an EMBL/GenBank/DDBJ whole genome shotgun (WGS) entry which is preliminary data.</text>
</comment>
<feature type="transmembrane region" description="Helical" evidence="30">
    <location>
        <begin position="92"/>
        <end position="113"/>
    </location>
</feature>
<comment type="catalytic activity">
    <reaction evidence="24">
        <text>beta-D-glucosyl-(1&lt;-&gt;1')-N-(15Z-tetracosenoyl)-sphing-4-enine + cholesterol = N-(15Z-tetracosenoyl)-sphing-4-enine + cholesteryl 3-beta-D-glucoside</text>
        <dbReference type="Rhea" id="RHEA:70315"/>
        <dbReference type="ChEBI" id="CHEBI:16113"/>
        <dbReference type="ChEBI" id="CHEBI:17495"/>
        <dbReference type="ChEBI" id="CHEBI:74450"/>
        <dbReference type="ChEBI" id="CHEBI:76302"/>
    </reaction>
    <physiologicalReaction direction="left-to-right" evidence="24">
        <dbReference type="Rhea" id="RHEA:70316"/>
    </physiologicalReaction>
    <physiologicalReaction direction="right-to-left" evidence="24">
        <dbReference type="Rhea" id="RHEA:70317"/>
    </physiologicalReaction>
</comment>
<evidence type="ECO:0000256" key="15">
    <source>
        <dbReference type="ARBA" id="ARBA00033633"/>
    </source>
</evidence>
<dbReference type="EC" id="3.2.1.45" evidence="28"/>
<evidence type="ECO:0000256" key="28">
    <source>
        <dbReference type="RuleBase" id="RU361188"/>
    </source>
</evidence>
<evidence type="ECO:0000256" key="14">
    <source>
        <dbReference type="ARBA" id="ARBA00023136"/>
    </source>
</evidence>
<keyword evidence="28" id="KW-0326">Glycosidase</keyword>
<evidence type="ECO:0000256" key="9">
    <source>
        <dbReference type="ARBA" id="ARBA00022729"/>
    </source>
</evidence>
<comment type="catalytic activity">
    <reaction evidence="26">
        <text>beta-D-glucosyl-N-(9Z-octadecenoyl)-sphing-4E-enine + cholesterol = N-(9Z-octadecenoyl)-sphing-4-enine + cholesteryl 3-beta-D-glucoside</text>
        <dbReference type="Rhea" id="RHEA:58324"/>
        <dbReference type="ChEBI" id="CHEBI:16113"/>
        <dbReference type="ChEBI" id="CHEBI:17495"/>
        <dbReference type="ChEBI" id="CHEBI:77996"/>
        <dbReference type="ChEBI" id="CHEBI:139140"/>
    </reaction>
    <physiologicalReaction direction="left-to-right" evidence="26">
        <dbReference type="Rhea" id="RHEA:58325"/>
    </physiologicalReaction>
    <physiologicalReaction direction="right-to-left" evidence="26">
        <dbReference type="Rhea" id="RHEA:58326"/>
    </physiologicalReaction>
</comment>
<feature type="region of interest" description="Disordered" evidence="29">
    <location>
        <begin position="593"/>
        <end position="617"/>
    </location>
</feature>
<dbReference type="Pfam" id="PF00017">
    <property type="entry name" value="SH2"/>
    <property type="match status" value="1"/>
</dbReference>
<dbReference type="GO" id="GO:0007040">
    <property type="term" value="P:lysosome organization"/>
    <property type="evidence" value="ECO:0007669"/>
    <property type="project" value="UniProtKB-ARBA"/>
</dbReference>
<feature type="compositionally biased region" description="Low complexity" evidence="29">
    <location>
        <begin position="1"/>
        <end position="16"/>
    </location>
</feature>
<feature type="region of interest" description="Disordered" evidence="29">
    <location>
        <begin position="1"/>
        <end position="21"/>
    </location>
</feature>
<feature type="compositionally biased region" description="Polar residues" evidence="29">
    <location>
        <begin position="492"/>
        <end position="506"/>
    </location>
</feature>
<dbReference type="Gene3D" id="3.30.505.10">
    <property type="entry name" value="SH2 domain"/>
    <property type="match status" value="1"/>
</dbReference>
<keyword evidence="10 28" id="KW-0378">Hydrolase</keyword>
<feature type="non-terminal residue" evidence="32">
    <location>
        <position position="1753"/>
    </location>
</feature>
<feature type="compositionally biased region" description="Pro residues" evidence="29">
    <location>
        <begin position="1223"/>
        <end position="1233"/>
    </location>
</feature>
<dbReference type="Gene3D" id="3.20.20.80">
    <property type="entry name" value="Glycosidases"/>
    <property type="match status" value="1"/>
</dbReference>
<evidence type="ECO:0000256" key="26">
    <source>
        <dbReference type="ARBA" id="ARBA00049516"/>
    </source>
</evidence>
<keyword evidence="9" id="KW-0732">Signal</keyword>
<dbReference type="GO" id="GO:0046527">
    <property type="term" value="F:glucosyltransferase activity"/>
    <property type="evidence" value="ECO:0007669"/>
    <property type="project" value="UniProtKB-ARBA"/>
</dbReference>
<comment type="catalytic activity">
    <reaction evidence="16">
        <text>cholesteryl 3-beta-D-glucoside + H2O = cholesterol + D-glucose</text>
        <dbReference type="Rhea" id="RHEA:11956"/>
        <dbReference type="ChEBI" id="CHEBI:4167"/>
        <dbReference type="ChEBI" id="CHEBI:15377"/>
        <dbReference type="ChEBI" id="CHEBI:16113"/>
        <dbReference type="ChEBI" id="CHEBI:17495"/>
    </reaction>
    <physiologicalReaction direction="left-to-right" evidence="16">
        <dbReference type="Rhea" id="RHEA:11957"/>
    </physiologicalReaction>
</comment>
<comment type="catalytic activity">
    <reaction evidence="19">
        <text>a beta-D-glucosyl-(1&lt;-&gt;1')-N-acylsphing-4-enine + cholesterol = cholesteryl 3-beta-D-glucoside + an N-acylsphing-4-enine</text>
        <dbReference type="Rhea" id="RHEA:58264"/>
        <dbReference type="ChEBI" id="CHEBI:16113"/>
        <dbReference type="ChEBI" id="CHEBI:17495"/>
        <dbReference type="ChEBI" id="CHEBI:22801"/>
        <dbReference type="ChEBI" id="CHEBI:52639"/>
    </reaction>
    <physiologicalReaction direction="left-to-right" evidence="19">
        <dbReference type="Rhea" id="RHEA:58265"/>
    </physiologicalReaction>
    <physiologicalReaction direction="right-to-left" evidence="19">
        <dbReference type="Rhea" id="RHEA:58266"/>
    </physiologicalReaction>
</comment>
<comment type="catalytic activity">
    <reaction evidence="25">
        <text>beta-D-glucosyl-N-octanoylsphing-4E-enine + cholesterol = N-octanoylsphing-4-enine + cholesteryl 3-beta-D-glucoside</text>
        <dbReference type="Rhea" id="RHEA:70303"/>
        <dbReference type="ChEBI" id="CHEBI:16113"/>
        <dbReference type="ChEBI" id="CHEBI:17495"/>
        <dbReference type="ChEBI" id="CHEBI:45815"/>
        <dbReference type="ChEBI" id="CHEBI:65222"/>
    </reaction>
    <physiologicalReaction direction="left-to-right" evidence="25">
        <dbReference type="Rhea" id="RHEA:70304"/>
    </physiologicalReaction>
    <physiologicalReaction direction="right-to-left" evidence="25">
        <dbReference type="Rhea" id="RHEA:70305"/>
    </physiologicalReaction>
</comment>
<evidence type="ECO:0000256" key="22">
    <source>
        <dbReference type="ARBA" id="ARBA00048698"/>
    </source>
</evidence>
<evidence type="ECO:0000256" key="18">
    <source>
        <dbReference type="ARBA" id="ARBA00033703"/>
    </source>
</evidence>
<dbReference type="InterPro" id="IPR036860">
    <property type="entry name" value="SH2_dom_sf"/>
</dbReference>
<dbReference type="SUPFAM" id="SSF55550">
    <property type="entry name" value="SH2 domain"/>
    <property type="match status" value="1"/>
</dbReference>
<dbReference type="GO" id="GO:0042176">
    <property type="term" value="P:regulation of protein catabolic process"/>
    <property type="evidence" value="ECO:0007669"/>
    <property type="project" value="UniProtKB-ARBA"/>
</dbReference>
<dbReference type="GO" id="GO:0030163">
    <property type="term" value="P:protein catabolic process"/>
    <property type="evidence" value="ECO:0007669"/>
    <property type="project" value="UniProtKB-ARBA"/>
</dbReference>
<gene>
    <name evidence="32" type="primary">Gba</name>
    <name evidence="32" type="ORF">GTO96_0001255</name>
</gene>
<dbReference type="SUPFAM" id="SSF51445">
    <property type="entry name" value="(Trans)glycosidases"/>
    <property type="match status" value="1"/>
</dbReference>
<dbReference type="PANTHER" id="PTHR11069">
    <property type="entry name" value="GLUCOSYLCERAMIDASE"/>
    <property type="match status" value="1"/>
</dbReference>
<dbReference type="GO" id="GO:0008422">
    <property type="term" value="F:beta-glucosidase activity"/>
    <property type="evidence" value="ECO:0007669"/>
    <property type="project" value="UniProtKB-ARBA"/>
</dbReference>
<evidence type="ECO:0000256" key="30">
    <source>
        <dbReference type="SAM" id="Phobius"/>
    </source>
</evidence>
<comment type="pathway">
    <text evidence="4">Steroid metabolism; cholesterol metabolism.</text>
</comment>
<dbReference type="EMBL" id="JAATIS010004040">
    <property type="protein sequence ID" value="KAG2463428.1"/>
    <property type="molecule type" value="Genomic_DNA"/>
</dbReference>
<feature type="compositionally biased region" description="Low complexity" evidence="29">
    <location>
        <begin position="448"/>
        <end position="459"/>
    </location>
</feature>
<comment type="catalytic activity">
    <reaction evidence="18">
        <text>1-(beta-D-galactosyl)-N-dodecanoylsphing-4-enine + cholesterol = cholesteryl 3-beta-D-galactoside + N-dodecanoylsphing-4-enine</text>
        <dbReference type="Rhea" id="RHEA:70255"/>
        <dbReference type="ChEBI" id="CHEBI:16113"/>
        <dbReference type="ChEBI" id="CHEBI:72956"/>
        <dbReference type="ChEBI" id="CHEBI:73432"/>
        <dbReference type="ChEBI" id="CHEBI:189066"/>
    </reaction>
    <physiologicalReaction direction="left-to-right" evidence="18">
        <dbReference type="Rhea" id="RHEA:70256"/>
    </physiologicalReaction>
    <physiologicalReaction direction="right-to-left" evidence="18">
        <dbReference type="Rhea" id="RHEA:70257"/>
    </physiologicalReaction>
</comment>
<evidence type="ECO:0000256" key="11">
    <source>
        <dbReference type="ARBA" id="ARBA00022919"/>
    </source>
</evidence>
<keyword evidence="14 30" id="KW-0472">Membrane</keyword>
<evidence type="ECO:0000256" key="16">
    <source>
        <dbReference type="ARBA" id="ARBA00033646"/>
    </source>
</evidence>
<comment type="subcellular location">
    <subcellularLocation>
        <location evidence="3">Lysosome membrane</location>
        <topology evidence="3">Peripheral membrane protein</topology>
        <orientation evidence="3">Lumenal side</orientation>
    </subcellularLocation>
    <subcellularLocation>
        <location evidence="2">Membrane</location>
        <topology evidence="2">Multi-pass membrane protein</topology>
    </subcellularLocation>
</comment>
<dbReference type="GO" id="GO:0042391">
    <property type="term" value="P:regulation of membrane potential"/>
    <property type="evidence" value="ECO:0007669"/>
    <property type="project" value="UniProtKB-ARBA"/>
</dbReference>
<comment type="pathway">
    <text evidence="6">Lipid metabolism.</text>
</comment>
<dbReference type="GO" id="GO:0004348">
    <property type="term" value="F:glucosylceramidase activity"/>
    <property type="evidence" value="ECO:0007669"/>
    <property type="project" value="UniProtKB-EC"/>
</dbReference>
<organism evidence="32 33">
    <name type="scientific">Polypterus senegalus</name>
    <name type="common">Senegal bichir</name>
    <dbReference type="NCBI Taxonomy" id="55291"/>
    <lineage>
        <taxon>Eukaryota</taxon>
        <taxon>Metazoa</taxon>
        <taxon>Chordata</taxon>
        <taxon>Craniata</taxon>
        <taxon>Vertebrata</taxon>
        <taxon>Euteleostomi</taxon>
        <taxon>Actinopterygii</taxon>
        <taxon>Polypteriformes</taxon>
        <taxon>Polypteridae</taxon>
        <taxon>Polypterus</taxon>
    </lineage>
</organism>
<comment type="catalytic activity">
    <reaction evidence="22">
        <text>beta-D-glucosyl-N-dodecanoylsphing-4-enine + cholesterol = N-dodecanoylsphing-4-enine + cholesteryl 3-beta-D-glucoside</text>
        <dbReference type="Rhea" id="RHEA:70307"/>
        <dbReference type="ChEBI" id="CHEBI:16113"/>
        <dbReference type="ChEBI" id="CHEBI:17495"/>
        <dbReference type="ChEBI" id="CHEBI:72956"/>
        <dbReference type="ChEBI" id="CHEBI:76297"/>
    </reaction>
    <physiologicalReaction direction="left-to-right" evidence="22">
        <dbReference type="Rhea" id="RHEA:70308"/>
    </physiologicalReaction>
    <physiologicalReaction direction="right-to-left" evidence="22">
        <dbReference type="Rhea" id="RHEA:70309"/>
    </physiologicalReaction>
</comment>
<evidence type="ECO:0000256" key="5">
    <source>
        <dbReference type="ARBA" id="ARBA00004991"/>
    </source>
</evidence>
<evidence type="ECO:0000256" key="24">
    <source>
        <dbReference type="ARBA" id="ARBA00048880"/>
    </source>
</evidence>
<protein>
    <recommendedName>
        <fullName evidence="28">Glucosylceramidase</fullName>
        <ecNumber evidence="28">3.2.1.45</ecNumber>
    </recommendedName>
</protein>
<evidence type="ECO:0000313" key="32">
    <source>
        <dbReference type="EMBL" id="KAG2463428.1"/>
    </source>
</evidence>
<comment type="pathway">
    <text evidence="5">Sphingolipid metabolism.</text>
</comment>
<feature type="domain" description="SH2" evidence="31">
    <location>
        <begin position="1307"/>
        <end position="1398"/>
    </location>
</feature>
<dbReference type="PANTHER" id="PTHR11069:SF23">
    <property type="entry name" value="LYSOSOMAL ACID GLUCOSYLCERAMIDASE"/>
    <property type="match status" value="1"/>
</dbReference>
<keyword evidence="11 28" id="KW-0746">Sphingolipid metabolism</keyword>
<dbReference type="GO" id="GO:0006914">
    <property type="term" value="P:autophagy"/>
    <property type="evidence" value="ECO:0007669"/>
    <property type="project" value="UniProtKB-ARBA"/>
</dbReference>
<evidence type="ECO:0000256" key="13">
    <source>
        <dbReference type="ARBA" id="ARBA00023098"/>
    </source>
</evidence>
<feature type="region of interest" description="Disordered" evidence="29">
    <location>
        <begin position="358"/>
        <end position="397"/>
    </location>
</feature>
<evidence type="ECO:0000313" key="33">
    <source>
        <dbReference type="Proteomes" id="UP000886611"/>
    </source>
</evidence>
<reference evidence="32 33" key="1">
    <citation type="journal article" date="2021" name="Cell">
        <title>Tracing the genetic footprints of vertebrate landing in non-teleost ray-finned fishes.</title>
        <authorList>
            <person name="Bi X."/>
            <person name="Wang K."/>
            <person name="Yang L."/>
            <person name="Pan H."/>
            <person name="Jiang H."/>
            <person name="Wei Q."/>
            <person name="Fang M."/>
            <person name="Yu H."/>
            <person name="Zhu C."/>
            <person name="Cai Y."/>
            <person name="He Y."/>
            <person name="Gan X."/>
            <person name="Zeng H."/>
            <person name="Yu D."/>
            <person name="Zhu Y."/>
            <person name="Jiang H."/>
            <person name="Qiu Q."/>
            <person name="Yang H."/>
            <person name="Zhang Y.E."/>
            <person name="Wang W."/>
            <person name="Zhu M."/>
            <person name="He S."/>
            <person name="Zhang G."/>
        </authorList>
    </citation>
    <scope>NUCLEOTIDE SEQUENCE [LARGE SCALE GENOMIC DNA]</scope>
    <source>
        <strain evidence="32">Bchr_013</strain>
    </source>
</reference>
<proteinExistence type="inferred from homology"/>
<name>A0A8X7X715_POLSE</name>
<feature type="transmembrane region" description="Helical" evidence="30">
    <location>
        <begin position="68"/>
        <end position="85"/>
    </location>
</feature>
<comment type="catalytic activity">
    <reaction evidence="23">
        <text>a beta-D-xylosyl-(1&lt;-&gt;1')-N-acylsphing-4-enine + cholesterol = cholesteryl 3-beta-D-xyloside + an N-acylsphing-4-enine</text>
        <dbReference type="Rhea" id="RHEA:70239"/>
        <dbReference type="ChEBI" id="CHEBI:16113"/>
        <dbReference type="ChEBI" id="CHEBI:52639"/>
        <dbReference type="ChEBI" id="CHEBI:189067"/>
        <dbReference type="ChEBI" id="CHEBI:189068"/>
    </reaction>
    <physiologicalReaction direction="left-to-right" evidence="23">
        <dbReference type="Rhea" id="RHEA:70240"/>
    </physiologicalReaction>
</comment>
<feature type="non-terminal residue" evidence="32">
    <location>
        <position position="1"/>
    </location>
</feature>
<dbReference type="Pfam" id="PF02055">
    <property type="entry name" value="Glyco_hydro_30"/>
    <property type="match status" value="1"/>
</dbReference>
<dbReference type="SUPFAM" id="SSF51011">
    <property type="entry name" value="Glycosyl hydrolase domain"/>
    <property type="match status" value="1"/>
</dbReference>
<dbReference type="GO" id="GO:0016241">
    <property type="term" value="P:regulation of macroautophagy"/>
    <property type="evidence" value="ECO:0007669"/>
    <property type="project" value="UniProtKB-ARBA"/>
</dbReference>
<keyword evidence="13 28" id="KW-0443">Lipid metabolism</keyword>